<evidence type="ECO:0000259" key="2">
    <source>
        <dbReference type="PROSITE" id="PS50076"/>
    </source>
</evidence>
<accession>A0AAV9DDI7</accession>
<reference evidence="3" key="1">
    <citation type="journal article" date="2023" name="Nat. Commun.">
        <title>Diploid and tetraploid genomes of Acorus and the evolution of monocots.</title>
        <authorList>
            <person name="Ma L."/>
            <person name="Liu K.W."/>
            <person name="Li Z."/>
            <person name="Hsiao Y.Y."/>
            <person name="Qi Y."/>
            <person name="Fu T."/>
            <person name="Tang G.D."/>
            <person name="Zhang D."/>
            <person name="Sun W.H."/>
            <person name="Liu D.K."/>
            <person name="Li Y."/>
            <person name="Chen G.Z."/>
            <person name="Liu X.D."/>
            <person name="Liao X.Y."/>
            <person name="Jiang Y.T."/>
            <person name="Yu X."/>
            <person name="Hao Y."/>
            <person name="Huang J."/>
            <person name="Zhao X.W."/>
            <person name="Ke S."/>
            <person name="Chen Y.Y."/>
            <person name="Wu W.L."/>
            <person name="Hsu J.L."/>
            <person name="Lin Y.F."/>
            <person name="Huang M.D."/>
            <person name="Li C.Y."/>
            <person name="Huang L."/>
            <person name="Wang Z.W."/>
            <person name="Zhao X."/>
            <person name="Zhong W.Y."/>
            <person name="Peng D.H."/>
            <person name="Ahmad S."/>
            <person name="Lan S."/>
            <person name="Zhang J.S."/>
            <person name="Tsai W.C."/>
            <person name="Van de Peer Y."/>
            <person name="Liu Z.J."/>
        </authorList>
    </citation>
    <scope>NUCLEOTIDE SEQUENCE</scope>
    <source>
        <strain evidence="3">CP</strain>
    </source>
</reference>
<feature type="region of interest" description="Disordered" evidence="1">
    <location>
        <begin position="154"/>
        <end position="173"/>
    </location>
</feature>
<dbReference type="AlphaFoldDB" id="A0AAV9DDI7"/>
<dbReference type="GO" id="GO:0042026">
    <property type="term" value="P:protein refolding"/>
    <property type="evidence" value="ECO:0007669"/>
    <property type="project" value="TreeGrafter"/>
</dbReference>
<dbReference type="Pfam" id="PF00226">
    <property type="entry name" value="DnaJ"/>
    <property type="match status" value="1"/>
</dbReference>
<dbReference type="SUPFAM" id="SSF52833">
    <property type="entry name" value="Thioredoxin-like"/>
    <property type="match status" value="1"/>
</dbReference>
<evidence type="ECO:0000313" key="4">
    <source>
        <dbReference type="Proteomes" id="UP001180020"/>
    </source>
</evidence>
<proteinExistence type="predicted"/>
<organism evidence="3 4">
    <name type="scientific">Acorus calamus</name>
    <name type="common">Sweet flag</name>
    <dbReference type="NCBI Taxonomy" id="4465"/>
    <lineage>
        <taxon>Eukaryota</taxon>
        <taxon>Viridiplantae</taxon>
        <taxon>Streptophyta</taxon>
        <taxon>Embryophyta</taxon>
        <taxon>Tracheophyta</taxon>
        <taxon>Spermatophyta</taxon>
        <taxon>Magnoliopsida</taxon>
        <taxon>Liliopsida</taxon>
        <taxon>Acoraceae</taxon>
        <taxon>Acorus</taxon>
    </lineage>
</organism>
<keyword evidence="4" id="KW-1185">Reference proteome</keyword>
<dbReference type="SUPFAM" id="SSF46565">
    <property type="entry name" value="Chaperone J-domain"/>
    <property type="match status" value="1"/>
</dbReference>
<feature type="region of interest" description="Disordered" evidence="1">
    <location>
        <begin position="233"/>
        <end position="258"/>
    </location>
</feature>
<evidence type="ECO:0000256" key="1">
    <source>
        <dbReference type="SAM" id="MobiDB-lite"/>
    </source>
</evidence>
<sequence>MGLSFGKSVKWWEKGLQPNMKEINSAHDLVDSLLNAGNKLVVVDFFSPGCGGCKALHPKHLLSKTLVGSSPIKKNMNRISVCLDLPLSFPPLSTSQSSQQALPIRDTRNQSRFSIPISKFPHENHSRHWVLTGHSSNTKDSIWGVHYKNRFNNGFDGKSSGNSRSRSSTLLRAGRKESPFDVLGVSPSASPQEIKKAYRRLALLYHPDVNKEANAQEKFMRIKHAYNTILNSKSKHSSGYSGSDYSSSTSERNRNQTPKEEEFYGFEDFFRDLQAEFQNWEASVGSQGKPKSLWEELADIGEEFVEFLEKELNVAEEAEPEVKDSYARYGSEGRQDDTTKEDTQQSNIEDNIDEIEAALAQLKKELGL</sequence>
<reference evidence="3" key="2">
    <citation type="submission" date="2023-06" db="EMBL/GenBank/DDBJ databases">
        <authorList>
            <person name="Ma L."/>
            <person name="Liu K.-W."/>
            <person name="Li Z."/>
            <person name="Hsiao Y.-Y."/>
            <person name="Qi Y."/>
            <person name="Fu T."/>
            <person name="Tang G."/>
            <person name="Zhang D."/>
            <person name="Sun W.-H."/>
            <person name="Liu D.-K."/>
            <person name="Li Y."/>
            <person name="Chen G.-Z."/>
            <person name="Liu X.-D."/>
            <person name="Liao X.-Y."/>
            <person name="Jiang Y.-T."/>
            <person name="Yu X."/>
            <person name="Hao Y."/>
            <person name="Huang J."/>
            <person name="Zhao X.-W."/>
            <person name="Ke S."/>
            <person name="Chen Y.-Y."/>
            <person name="Wu W.-L."/>
            <person name="Hsu J.-L."/>
            <person name="Lin Y.-F."/>
            <person name="Huang M.-D."/>
            <person name="Li C.-Y."/>
            <person name="Huang L."/>
            <person name="Wang Z.-W."/>
            <person name="Zhao X."/>
            <person name="Zhong W.-Y."/>
            <person name="Peng D.-H."/>
            <person name="Ahmad S."/>
            <person name="Lan S."/>
            <person name="Zhang J.-S."/>
            <person name="Tsai W.-C."/>
            <person name="Van De Peer Y."/>
            <person name="Liu Z.-J."/>
        </authorList>
    </citation>
    <scope>NUCLEOTIDE SEQUENCE</scope>
    <source>
        <strain evidence="3">CP</strain>
        <tissue evidence="3">Leaves</tissue>
    </source>
</reference>
<dbReference type="Proteomes" id="UP001180020">
    <property type="component" value="Unassembled WGS sequence"/>
</dbReference>
<dbReference type="PRINTS" id="PR00625">
    <property type="entry name" value="JDOMAIN"/>
</dbReference>
<dbReference type="EMBL" id="JAUJYO010000014">
    <property type="protein sequence ID" value="KAK1299009.1"/>
    <property type="molecule type" value="Genomic_DNA"/>
</dbReference>
<dbReference type="InterPro" id="IPR001623">
    <property type="entry name" value="DnaJ_domain"/>
</dbReference>
<name>A0AAV9DDI7_ACOCL</name>
<feature type="compositionally biased region" description="Basic and acidic residues" evidence="1">
    <location>
        <begin position="320"/>
        <end position="343"/>
    </location>
</feature>
<dbReference type="PROSITE" id="PS50076">
    <property type="entry name" value="DNAJ_2"/>
    <property type="match status" value="1"/>
</dbReference>
<dbReference type="InterPro" id="IPR036249">
    <property type="entry name" value="Thioredoxin-like_sf"/>
</dbReference>
<feature type="domain" description="J" evidence="2">
    <location>
        <begin position="178"/>
        <end position="242"/>
    </location>
</feature>
<dbReference type="GO" id="GO:0005783">
    <property type="term" value="C:endoplasmic reticulum"/>
    <property type="evidence" value="ECO:0007669"/>
    <property type="project" value="UniProtKB-ARBA"/>
</dbReference>
<dbReference type="Gene3D" id="1.10.287.110">
    <property type="entry name" value="DnaJ domain"/>
    <property type="match status" value="1"/>
</dbReference>
<dbReference type="PANTHER" id="PTHR43096">
    <property type="entry name" value="DNAJ HOMOLOG 1, MITOCHONDRIAL-RELATED"/>
    <property type="match status" value="1"/>
</dbReference>
<evidence type="ECO:0000313" key="3">
    <source>
        <dbReference type="EMBL" id="KAK1299009.1"/>
    </source>
</evidence>
<gene>
    <name evidence="3" type="ORF">QJS10_CPB14g01616</name>
</gene>
<feature type="region of interest" description="Disordered" evidence="1">
    <location>
        <begin position="316"/>
        <end position="350"/>
    </location>
</feature>
<dbReference type="CDD" id="cd06257">
    <property type="entry name" value="DnaJ"/>
    <property type="match status" value="1"/>
</dbReference>
<dbReference type="InterPro" id="IPR036869">
    <property type="entry name" value="J_dom_sf"/>
</dbReference>
<dbReference type="CDD" id="cd02947">
    <property type="entry name" value="TRX_family"/>
    <property type="match status" value="1"/>
</dbReference>
<dbReference type="SMART" id="SM00271">
    <property type="entry name" value="DnaJ"/>
    <property type="match status" value="1"/>
</dbReference>
<feature type="compositionally biased region" description="Low complexity" evidence="1">
    <location>
        <begin position="237"/>
        <end position="250"/>
    </location>
</feature>
<dbReference type="PANTHER" id="PTHR43096:SF61">
    <property type="entry name" value="CHAPERONE DNAJ-DOMAIN SUPERFAMILY PROTEIN"/>
    <property type="match status" value="1"/>
</dbReference>
<comment type="caution">
    <text evidence="3">The sequence shown here is derived from an EMBL/GenBank/DDBJ whole genome shotgun (WGS) entry which is preliminary data.</text>
</comment>
<feature type="compositionally biased region" description="Low complexity" evidence="1">
    <location>
        <begin position="159"/>
        <end position="172"/>
    </location>
</feature>
<protein>
    <recommendedName>
        <fullName evidence="2">J domain-containing protein</fullName>
    </recommendedName>
</protein>
<dbReference type="Gene3D" id="3.40.30.10">
    <property type="entry name" value="Glutaredoxin"/>
    <property type="match status" value="1"/>
</dbReference>
<dbReference type="GO" id="GO:0051082">
    <property type="term" value="F:unfolded protein binding"/>
    <property type="evidence" value="ECO:0007669"/>
    <property type="project" value="TreeGrafter"/>
</dbReference>